<dbReference type="Proteomes" id="UP000051131">
    <property type="component" value="Unassembled WGS sequence"/>
</dbReference>
<dbReference type="PATRIC" id="fig|1423729.3.peg.963"/>
<dbReference type="EMBL" id="AYZE01000014">
    <property type="protein sequence ID" value="KRM90955.1"/>
    <property type="molecule type" value="Genomic_DNA"/>
</dbReference>
<dbReference type="RefSeq" id="WP_057829169.1">
    <property type="nucleotide sequence ID" value="NZ_AYZE01000014.1"/>
</dbReference>
<protein>
    <submittedName>
        <fullName evidence="1">Uncharacterized protein</fullName>
    </submittedName>
</protein>
<sequence length="75" mass="9271">MTRPYLVLKLTGSQKKIILHWAYHPKDDYFFDPQEVRVRVSFYDYRKRKDKYGFVREFKEYKANKLDKEVAIILH</sequence>
<comment type="caution">
    <text evidence="1">The sequence shown here is derived from an EMBL/GenBank/DDBJ whole genome shotgun (WGS) entry which is preliminary data.</text>
</comment>
<keyword evidence="2" id="KW-1185">Reference proteome</keyword>
<name>A0A0R2CRL6_9LACO</name>
<gene>
    <name evidence="1" type="ORF">FC80_GL000950</name>
</gene>
<organism evidence="1 2">
    <name type="scientific">Liquorilactobacillus cacaonum DSM 21116</name>
    <dbReference type="NCBI Taxonomy" id="1423729"/>
    <lineage>
        <taxon>Bacteria</taxon>
        <taxon>Bacillati</taxon>
        <taxon>Bacillota</taxon>
        <taxon>Bacilli</taxon>
        <taxon>Lactobacillales</taxon>
        <taxon>Lactobacillaceae</taxon>
        <taxon>Liquorilactobacillus</taxon>
    </lineage>
</organism>
<evidence type="ECO:0000313" key="2">
    <source>
        <dbReference type="Proteomes" id="UP000051131"/>
    </source>
</evidence>
<dbReference type="OrthoDB" id="2236403at2"/>
<accession>A0A0R2CRL6</accession>
<dbReference type="AlphaFoldDB" id="A0A0R2CRL6"/>
<proteinExistence type="predicted"/>
<evidence type="ECO:0000313" key="1">
    <source>
        <dbReference type="EMBL" id="KRM90955.1"/>
    </source>
</evidence>
<reference evidence="1 2" key="1">
    <citation type="journal article" date="2015" name="Genome Announc.">
        <title>Expanding the biotechnology potential of lactobacilli through comparative genomics of 213 strains and associated genera.</title>
        <authorList>
            <person name="Sun Z."/>
            <person name="Harris H.M."/>
            <person name="McCann A."/>
            <person name="Guo C."/>
            <person name="Argimon S."/>
            <person name="Zhang W."/>
            <person name="Yang X."/>
            <person name="Jeffery I.B."/>
            <person name="Cooney J.C."/>
            <person name="Kagawa T.F."/>
            <person name="Liu W."/>
            <person name="Song Y."/>
            <person name="Salvetti E."/>
            <person name="Wrobel A."/>
            <person name="Rasinkangas P."/>
            <person name="Parkhill J."/>
            <person name="Rea M.C."/>
            <person name="O'Sullivan O."/>
            <person name="Ritari J."/>
            <person name="Douillard F.P."/>
            <person name="Paul Ross R."/>
            <person name="Yang R."/>
            <person name="Briner A.E."/>
            <person name="Felis G.E."/>
            <person name="de Vos W.M."/>
            <person name="Barrangou R."/>
            <person name="Klaenhammer T.R."/>
            <person name="Caufield P.W."/>
            <person name="Cui Y."/>
            <person name="Zhang H."/>
            <person name="O'Toole P.W."/>
        </authorList>
    </citation>
    <scope>NUCLEOTIDE SEQUENCE [LARGE SCALE GENOMIC DNA]</scope>
    <source>
        <strain evidence="1 2">DSM 21116</strain>
    </source>
</reference>